<dbReference type="AlphaFoldDB" id="A0A4Q2U063"/>
<reference evidence="2 3" key="2">
    <citation type="submission" date="2019-02" db="EMBL/GenBank/DDBJ databases">
        <title>'Lichenibacterium ramalinii' gen. nov. sp. nov., 'Lichenibacterium minor' gen. nov. sp. nov.</title>
        <authorList>
            <person name="Pankratov T."/>
        </authorList>
    </citation>
    <scope>NUCLEOTIDE SEQUENCE [LARGE SCALE GENOMIC DNA]</scope>
    <source>
        <strain evidence="2 3">RmlP026</strain>
    </source>
</reference>
<evidence type="ECO:0000313" key="2">
    <source>
        <dbReference type="EMBL" id="RYC29008.1"/>
    </source>
</evidence>
<evidence type="ECO:0000259" key="1">
    <source>
        <dbReference type="Pfam" id="PF18909"/>
    </source>
</evidence>
<gene>
    <name evidence="2" type="ORF">D3273_26195</name>
</gene>
<dbReference type="Proteomes" id="UP000290759">
    <property type="component" value="Unassembled WGS sequence"/>
</dbReference>
<dbReference type="RefSeq" id="WP_129229903.1">
    <property type="nucleotide sequence ID" value="NZ_QYBB01000079.1"/>
</dbReference>
<proteinExistence type="predicted"/>
<keyword evidence="3" id="KW-1185">Reference proteome</keyword>
<dbReference type="InterPro" id="IPR044038">
    <property type="entry name" value="dATP/dGTP_diPOhydrolase_N"/>
</dbReference>
<dbReference type="EMBL" id="QYBB01000079">
    <property type="protein sequence ID" value="RYC29008.1"/>
    <property type="molecule type" value="Genomic_DNA"/>
</dbReference>
<feature type="domain" description="dATP/dGTP diphosphohydrolase N-terminal" evidence="1">
    <location>
        <begin position="7"/>
        <end position="105"/>
    </location>
</feature>
<comment type="caution">
    <text evidence="2">The sequence shown here is derived from an EMBL/GenBank/DDBJ whole genome shotgun (WGS) entry which is preliminary data.</text>
</comment>
<evidence type="ECO:0000313" key="3">
    <source>
        <dbReference type="Proteomes" id="UP000290759"/>
    </source>
</evidence>
<name>A0A4Q2U063_9HYPH</name>
<dbReference type="Pfam" id="PF18909">
    <property type="entry name" value="dGTP_diPhyd_N"/>
    <property type="match status" value="1"/>
</dbReference>
<dbReference type="OrthoDB" id="4569478at2"/>
<sequence length="129" mass="13759">MKENVKAYAGAVKARLDLVPPVFKLKVSLALAFGAAKYGEHNWRSVEALPVRASTYIAAMHRHLDAWASGEDVADDSGVDHLAHLAASCAILMDARAAGRFEDDRAALDLSAERAAAEAVMGRWATPTA</sequence>
<protein>
    <recommendedName>
        <fullName evidence="1">dATP/dGTP diphosphohydrolase N-terminal domain-containing protein</fullName>
    </recommendedName>
</protein>
<accession>A0A4Q2U063</accession>
<reference evidence="2 3" key="1">
    <citation type="submission" date="2018-12" db="EMBL/GenBank/DDBJ databases">
        <authorList>
            <person name="Grouzdev D.S."/>
            <person name="Krutkina M.S."/>
        </authorList>
    </citation>
    <scope>NUCLEOTIDE SEQUENCE [LARGE SCALE GENOMIC DNA]</scope>
    <source>
        <strain evidence="2 3">RmlP026</strain>
    </source>
</reference>
<organism evidence="2 3">
    <name type="scientific">Lichenibacterium minor</name>
    <dbReference type="NCBI Taxonomy" id="2316528"/>
    <lineage>
        <taxon>Bacteria</taxon>
        <taxon>Pseudomonadati</taxon>
        <taxon>Pseudomonadota</taxon>
        <taxon>Alphaproteobacteria</taxon>
        <taxon>Hyphomicrobiales</taxon>
        <taxon>Lichenihabitantaceae</taxon>
        <taxon>Lichenibacterium</taxon>
    </lineage>
</organism>